<dbReference type="KEGG" id="cau:Caur_1172"/>
<dbReference type="FunCoup" id="A9WJC5">
    <property type="interactions" value="424"/>
</dbReference>
<keyword evidence="5 6" id="KW-0663">Pyridoxal phosphate</keyword>
<organism evidence="8 9">
    <name type="scientific">Chloroflexus aurantiacus (strain ATCC 29366 / DSM 635 / J-10-fl)</name>
    <dbReference type="NCBI Taxonomy" id="324602"/>
    <lineage>
        <taxon>Bacteria</taxon>
        <taxon>Bacillati</taxon>
        <taxon>Chloroflexota</taxon>
        <taxon>Chloroflexia</taxon>
        <taxon>Chloroflexales</taxon>
        <taxon>Chloroflexineae</taxon>
        <taxon>Chloroflexaceae</taxon>
        <taxon>Chloroflexus</taxon>
    </lineage>
</organism>
<evidence type="ECO:0000313" key="8">
    <source>
        <dbReference type="EMBL" id="ABY34402.1"/>
    </source>
</evidence>
<dbReference type="SUPFAM" id="SSF53383">
    <property type="entry name" value="PLP-dependent transferases"/>
    <property type="match status" value="1"/>
</dbReference>
<keyword evidence="3 6" id="KW-0032">Aminotransferase</keyword>
<dbReference type="InterPro" id="IPR015424">
    <property type="entry name" value="PyrdxlP-dep_Trfase"/>
</dbReference>
<dbReference type="RefSeq" id="WP_012257058.1">
    <property type="nucleotide sequence ID" value="NC_010175.1"/>
</dbReference>
<keyword evidence="6" id="KW-0368">Histidine biosynthesis</keyword>
<dbReference type="PATRIC" id="fig|324602.8.peg.1340"/>
<feature type="modified residue" description="N6-(pyridoxal phosphate)lysine" evidence="6">
    <location>
        <position position="219"/>
    </location>
</feature>
<dbReference type="InParanoid" id="A9WJC5"/>
<evidence type="ECO:0000313" key="9">
    <source>
        <dbReference type="Proteomes" id="UP000002008"/>
    </source>
</evidence>
<evidence type="ECO:0000256" key="4">
    <source>
        <dbReference type="ARBA" id="ARBA00022679"/>
    </source>
</evidence>
<comment type="cofactor">
    <cofactor evidence="1 6">
        <name>pyridoxal 5'-phosphate</name>
        <dbReference type="ChEBI" id="CHEBI:597326"/>
    </cofactor>
</comment>
<evidence type="ECO:0000256" key="2">
    <source>
        <dbReference type="ARBA" id="ARBA00011738"/>
    </source>
</evidence>
<dbReference type="HOGENOM" id="CLU_017584_3_3_0"/>
<keyword evidence="9" id="KW-1185">Reference proteome</keyword>
<dbReference type="InterPro" id="IPR050106">
    <property type="entry name" value="HistidinolP_aminotransfase"/>
</dbReference>
<protein>
    <recommendedName>
        <fullName evidence="6">Histidinol-phosphate aminotransferase</fullName>
        <ecNumber evidence="6">2.6.1.9</ecNumber>
    </recommendedName>
    <alternativeName>
        <fullName evidence="6">Imidazole acetol-phosphate transaminase</fullName>
    </alternativeName>
</protein>
<dbReference type="PANTHER" id="PTHR43643:SF3">
    <property type="entry name" value="HISTIDINOL-PHOSPHATE AMINOTRANSFERASE"/>
    <property type="match status" value="1"/>
</dbReference>
<dbReference type="InterPro" id="IPR005861">
    <property type="entry name" value="HisP_aminotrans"/>
</dbReference>
<evidence type="ECO:0000256" key="6">
    <source>
        <dbReference type="HAMAP-Rule" id="MF_01023"/>
    </source>
</evidence>
<dbReference type="AlphaFoldDB" id="A9WJC5"/>
<dbReference type="PANTHER" id="PTHR43643">
    <property type="entry name" value="HISTIDINOL-PHOSPHATE AMINOTRANSFERASE 2"/>
    <property type="match status" value="1"/>
</dbReference>
<reference evidence="9" key="1">
    <citation type="journal article" date="2011" name="BMC Genomics">
        <title>Complete genome sequence of the filamentous anoxygenic phototrophic bacterium Chloroflexus aurantiacus.</title>
        <authorList>
            <person name="Tang K.H."/>
            <person name="Barry K."/>
            <person name="Chertkov O."/>
            <person name="Dalin E."/>
            <person name="Han C.S."/>
            <person name="Hauser L.J."/>
            <person name="Honchak B.M."/>
            <person name="Karbach L.E."/>
            <person name="Land M.L."/>
            <person name="Lapidus A."/>
            <person name="Larimer F.W."/>
            <person name="Mikhailova N."/>
            <person name="Pitluck S."/>
            <person name="Pierson B.K."/>
            <person name="Blankenship R.E."/>
        </authorList>
    </citation>
    <scope>NUCLEOTIDE SEQUENCE [LARGE SCALE GENOMIC DNA]</scope>
    <source>
        <strain evidence="9">ATCC 29366 / DSM 635 / J-10-fl</strain>
    </source>
</reference>
<proteinExistence type="inferred from homology"/>
<dbReference type="STRING" id="324602.Caur_1172"/>
<dbReference type="Gene3D" id="3.40.640.10">
    <property type="entry name" value="Type I PLP-dependent aspartate aminotransferase-like (Major domain)"/>
    <property type="match status" value="1"/>
</dbReference>
<dbReference type="GO" id="GO:0030170">
    <property type="term" value="F:pyridoxal phosphate binding"/>
    <property type="evidence" value="ECO:0007669"/>
    <property type="project" value="InterPro"/>
</dbReference>
<dbReference type="NCBIfam" id="TIGR01141">
    <property type="entry name" value="hisC"/>
    <property type="match status" value="1"/>
</dbReference>
<dbReference type="UniPathway" id="UPA00031">
    <property type="reaction ID" value="UER00012"/>
</dbReference>
<evidence type="ECO:0000256" key="1">
    <source>
        <dbReference type="ARBA" id="ARBA00001933"/>
    </source>
</evidence>
<name>A9WJC5_CHLAA</name>
<dbReference type="eggNOG" id="COG0079">
    <property type="taxonomic scope" value="Bacteria"/>
</dbReference>
<dbReference type="Gene3D" id="3.90.1150.10">
    <property type="entry name" value="Aspartate Aminotransferase, domain 1"/>
    <property type="match status" value="1"/>
</dbReference>
<dbReference type="HAMAP" id="MF_01023">
    <property type="entry name" value="HisC_aminotrans_2"/>
    <property type="match status" value="1"/>
</dbReference>
<dbReference type="EnsemblBacteria" id="ABY34402">
    <property type="protein sequence ID" value="ABY34402"/>
    <property type="gene ID" value="Caur_1172"/>
</dbReference>
<dbReference type="EMBL" id="CP000909">
    <property type="protein sequence ID" value="ABY34402.1"/>
    <property type="molecule type" value="Genomic_DNA"/>
</dbReference>
<dbReference type="Pfam" id="PF00155">
    <property type="entry name" value="Aminotran_1_2"/>
    <property type="match status" value="1"/>
</dbReference>
<feature type="domain" description="Aminotransferase class I/classII large" evidence="7">
    <location>
        <begin position="29"/>
        <end position="351"/>
    </location>
</feature>
<accession>A9WJC5</accession>
<dbReference type="EC" id="2.6.1.9" evidence="6"/>
<keyword evidence="4 6" id="KW-0808">Transferase</keyword>
<comment type="pathway">
    <text evidence="6">Amino-acid biosynthesis; L-histidine biosynthesis; L-histidine from 5-phospho-alpha-D-ribose 1-diphosphate: step 7/9.</text>
</comment>
<gene>
    <name evidence="6" type="primary">hisC</name>
    <name evidence="8" type="ordered locus">Caur_1172</name>
</gene>
<dbReference type="CDD" id="cd00609">
    <property type="entry name" value="AAT_like"/>
    <property type="match status" value="1"/>
</dbReference>
<comment type="similarity">
    <text evidence="6">Belongs to the class-II pyridoxal-phosphate-dependent aminotransferase family. Histidinol-phosphate aminotransferase subfamily.</text>
</comment>
<keyword evidence="6" id="KW-0028">Amino-acid biosynthesis</keyword>
<sequence length="366" mass="39230">MPIRKKAFLQALSPTPPPRRSSTGVVVARLSANENPLGPSPRAMAAVQEALSTIHRYPDASGVALKEALAARVDLHPDQVMLGNGSDELIMLICHAMLGEGDEAVLAQGSFISYARRIQAQGAIARQVPLREMTHDLPAMAAAITPQTRLIFVCNPNNPTGTTVGAAELMAFLEQVPPDVLVVVDEAYLEFVTRPDFPDLLPLLRDGRDNLLIVRTFAKIHGLAGLRLGYAFGNADLIAYLERARPVFNVNVLAQIAGLAALDDVDHLERSLAHAAASRAFLTDHLRAMGMTVIPGETNFVVAAIADDTAVAAELARRGVLVTPLSGWGLPGWMRISFGTAEENRVFIEVLRNLMSKGTVATATIS</sequence>
<dbReference type="GO" id="GO:0004400">
    <property type="term" value="F:histidinol-phosphate transaminase activity"/>
    <property type="evidence" value="ECO:0007669"/>
    <property type="project" value="UniProtKB-UniRule"/>
</dbReference>
<dbReference type="InterPro" id="IPR015421">
    <property type="entry name" value="PyrdxlP-dep_Trfase_major"/>
</dbReference>
<comment type="subunit">
    <text evidence="2 6">Homodimer.</text>
</comment>
<evidence type="ECO:0000256" key="5">
    <source>
        <dbReference type="ARBA" id="ARBA00022898"/>
    </source>
</evidence>
<dbReference type="InterPro" id="IPR015422">
    <property type="entry name" value="PyrdxlP-dep_Trfase_small"/>
</dbReference>
<dbReference type="InterPro" id="IPR004839">
    <property type="entry name" value="Aminotransferase_I/II_large"/>
</dbReference>
<evidence type="ECO:0000259" key="7">
    <source>
        <dbReference type="Pfam" id="PF00155"/>
    </source>
</evidence>
<evidence type="ECO:0000256" key="3">
    <source>
        <dbReference type="ARBA" id="ARBA00022576"/>
    </source>
</evidence>
<dbReference type="GO" id="GO:0000105">
    <property type="term" value="P:L-histidine biosynthetic process"/>
    <property type="evidence" value="ECO:0007669"/>
    <property type="project" value="UniProtKB-UniRule"/>
</dbReference>
<dbReference type="Proteomes" id="UP000002008">
    <property type="component" value="Chromosome"/>
</dbReference>
<comment type="catalytic activity">
    <reaction evidence="6">
        <text>L-histidinol phosphate + 2-oxoglutarate = 3-(imidazol-4-yl)-2-oxopropyl phosphate + L-glutamate</text>
        <dbReference type="Rhea" id="RHEA:23744"/>
        <dbReference type="ChEBI" id="CHEBI:16810"/>
        <dbReference type="ChEBI" id="CHEBI:29985"/>
        <dbReference type="ChEBI" id="CHEBI:57766"/>
        <dbReference type="ChEBI" id="CHEBI:57980"/>
        <dbReference type="EC" id="2.6.1.9"/>
    </reaction>
</comment>